<accession>A0A9D4Q695</accession>
<sequence>MATAGIAFGLASGRSVAVAAAPTGPVVFARVAGAIRELRKRRLLARLTQPTQQHGFAFLPDRCWRERGAEPG</sequence>
<comment type="caution">
    <text evidence="1">The sequence shown here is derived from an EMBL/GenBank/DDBJ whole genome shotgun (WGS) entry which is preliminary data.</text>
</comment>
<evidence type="ECO:0000313" key="2">
    <source>
        <dbReference type="Proteomes" id="UP000821837"/>
    </source>
</evidence>
<dbReference type="EMBL" id="JABSTV010001248">
    <property type="protein sequence ID" value="KAH7968794.1"/>
    <property type="molecule type" value="Genomic_DNA"/>
</dbReference>
<dbReference type="Proteomes" id="UP000821837">
    <property type="component" value="Unassembled WGS sequence"/>
</dbReference>
<reference evidence="1" key="1">
    <citation type="journal article" date="2020" name="Cell">
        <title>Large-Scale Comparative Analyses of Tick Genomes Elucidate Their Genetic Diversity and Vector Capacities.</title>
        <authorList>
            <consortium name="Tick Genome and Microbiome Consortium (TIGMIC)"/>
            <person name="Jia N."/>
            <person name="Wang J."/>
            <person name="Shi W."/>
            <person name="Du L."/>
            <person name="Sun Y."/>
            <person name="Zhan W."/>
            <person name="Jiang J.F."/>
            <person name="Wang Q."/>
            <person name="Zhang B."/>
            <person name="Ji P."/>
            <person name="Bell-Sakyi L."/>
            <person name="Cui X.M."/>
            <person name="Yuan T.T."/>
            <person name="Jiang B.G."/>
            <person name="Yang W.F."/>
            <person name="Lam T.T."/>
            <person name="Chang Q.C."/>
            <person name="Ding S.J."/>
            <person name="Wang X.J."/>
            <person name="Zhu J.G."/>
            <person name="Ruan X.D."/>
            <person name="Zhao L."/>
            <person name="Wei J.T."/>
            <person name="Ye R.Z."/>
            <person name="Que T.C."/>
            <person name="Du C.H."/>
            <person name="Zhou Y.H."/>
            <person name="Cheng J.X."/>
            <person name="Dai P.F."/>
            <person name="Guo W.B."/>
            <person name="Han X.H."/>
            <person name="Huang E.J."/>
            <person name="Li L.F."/>
            <person name="Wei W."/>
            <person name="Gao Y.C."/>
            <person name="Liu J.Z."/>
            <person name="Shao H.Z."/>
            <person name="Wang X."/>
            <person name="Wang C.C."/>
            <person name="Yang T.C."/>
            <person name="Huo Q.B."/>
            <person name="Li W."/>
            <person name="Chen H.Y."/>
            <person name="Chen S.E."/>
            <person name="Zhou L.G."/>
            <person name="Ni X.B."/>
            <person name="Tian J.H."/>
            <person name="Sheng Y."/>
            <person name="Liu T."/>
            <person name="Pan Y.S."/>
            <person name="Xia L.Y."/>
            <person name="Li J."/>
            <person name="Zhao F."/>
            <person name="Cao W.C."/>
        </authorList>
    </citation>
    <scope>NUCLEOTIDE SEQUENCE</scope>
    <source>
        <strain evidence="1">Rsan-2018</strain>
    </source>
</reference>
<reference evidence="1" key="2">
    <citation type="submission" date="2021-09" db="EMBL/GenBank/DDBJ databases">
        <authorList>
            <person name="Jia N."/>
            <person name="Wang J."/>
            <person name="Shi W."/>
            <person name="Du L."/>
            <person name="Sun Y."/>
            <person name="Zhan W."/>
            <person name="Jiang J."/>
            <person name="Wang Q."/>
            <person name="Zhang B."/>
            <person name="Ji P."/>
            <person name="Sakyi L.B."/>
            <person name="Cui X."/>
            <person name="Yuan T."/>
            <person name="Jiang B."/>
            <person name="Yang W."/>
            <person name="Lam T.T.-Y."/>
            <person name="Chang Q."/>
            <person name="Ding S."/>
            <person name="Wang X."/>
            <person name="Zhu J."/>
            <person name="Ruan X."/>
            <person name="Zhao L."/>
            <person name="Wei J."/>
            <person name="Que T."/>
            <person name="Du C."/>
            <person name="Cheng J."/>
            <person name="Dai P."/>
            <person name="Han X."/>
            <person name="Huang E."/>
            <person name="Gao Y."/>
            <person name="Liu J."/>
            <person name="Shao H."/>
            <person name="Ye R."/>
            <person name="Li L."/>
            <person name="Wei W."/>
            <person name="Wang X."/>
            <person name="Wang C."/>
            <person name="Huo Q."/>
            <person name="Li W."/>
            <person name="Guo W."/>
            <person name="Chen H."/>
            <person name="Chen S."/>
            <person name="Zhou L."/>
            <person name="Zhou L."/>
            <person name="Ni X."/>
            <person name="Tian J."/>
            <person name="Zhou Y."/>
            <person name="Sheng Y."/>
            <person name="Liu T."/>
            <person name="Pan Y."/>
            <person name="Xia L."/>
            <person name="Li J."/>
            <person name="Zhao F."/>
            <person name="Cao W."/>
        </authorList>
    </citation>
    <scope>NUCLEOTIDE SEQUENCE</scope>
    <source>
        <strain evidence="1">Rsan-2018</strain>
        <tissue evidence="1">Larvae</tissue>
    </source>
</reference>
<keyword evidence="2" id="KW-1185">Reference proteome</keyword>
<proteinExistence type="predicted"/>
<protein>
    <submittedName>
        <fullName evidence="1">Uncharacterized protein</fullName>
    </submittedName>
</protein>
<dbReference type="AlphaFoldDB" id="A0A9D4Q695"/>
<evidence type="ECO:0000313" key="1">
    <source>
        <dbReference type="EMBL" id="KAH7968794.1"/>
    </source>
</evidence>
<name>A0A9D4Q695_RHISA</name>
<gene>
    <name evidence="1" type="ORF">HPB52_011296</name>
</gene>
<organism evidence="1 2">
    <name type="scientific">Rhipicephalus sanguineus</name>
    <name type="common">Brown dog tick</name>
    <name type="synonym">Ixodes sanguineus</name>
    <dbReference type="NCBI Taxonomy" id="34632"/>
    <lineage>
        <taxon>Eukaryota</taxon>
        <taxon>Metazoa</taxon>
        <taxon>Ecdysozoa</taxon>
        <taxon>Arthropoda</taxon>
        <taxon>Chelicerata</taxon>
        <taxon>Arachnida</taxon>
        <taxon>Acari</taxon>
        <taxon>Parasitiformes</taxon>
        <taxon>Ixodida</taxon>
        <taxon>Ixodoidea</taxon>
        <taxon>Ixodidae</taxon>
        <taxon>Rhipicephalinae</taxon>
        <taxon>Rhipicephalus</taxon>
        <taxon>Rhipicephalus</taxon>
    </lineage>
</organism>